<protein>
    <submittedName>
        <fullName evidence="1">Uncharacterized protein</fullName>
    </submittedName>
</protein>
<proteinExistence type="predicted"/>
<accession>A0A5E4N6K0</accession>
<sequence>MSVVRIFFAAQQTFHAETIRHDQLMDGRICSWHSVEDIVCHKEQDERIKKAKAKANRRAAV</sequence>
<keyword evidence="2" id="KW-1185">Reference proteome</keyword>
<dbReference type="AlphaFoldDB" id="A0A5E4N6K0"/>
<name>A0A5E4N6K0_9HEMI</name>
<dbReference type="Proteomes" id="UP000325440">
    <property type="component" value="Unassembled WGS sequence"/>
</dbReference>
<dbReference type="EMBL" id="CABPRJ010001443">
    <property type="protein sequence ID" value="VVC37202.1"/>
    <property type="molecule type" value="Genomic_DNA"/>
</dbReference>
<reference evidence="1 2" key="1">
    <citation type="submission" date="2019-08" db="EMBL/GenBank/DDBJ databases">
        <authorList>
            <person name="Alioto T."/>
            <person name="Alioto T."/>
            <person name="Gomez Garrido J."/>
        </authorList>
    </citation>
    <scope>NUCLEOTIDE SEQUENCE [LARGE SCALE GENOMIC DNA]</scope>
</reference>
<organism evidence="1 2">
    <name type="scientific">Cinara cedri</name>
    <dbReference type="NCBI Taxonomy" id="506608"/>
    <lineage>
        <taxon>Eukaryota</taxon>
        <taxon>Metazoa</taxon>
        <taxon>Ecdysozoa</taxon>
        <taxon>Arthropoda</taxon>
        <taxon>Hexapoda</taxon>
        <taxon>Insecta</taxon>
        <taxon>Pterygota</taxon>
        <taxon>Neoptera</taxon>
        <taxon>Paraneoptera</taxon>
        <taxon>Hemiptera</taxon>
        <taxon>Sternorrhyncha</taxon>
        <taxon>Aphidomorpha</taxon>
        <taxon>Aphidoidea</taxon>
        <taxon>Aphididae</taxon>
        <taxon>Lachninae</taxon>
        <taxon>Cinara</taxon>
    </lineage>
</organism>
<gene>
    <name evidence="1" type="ORF">CINCED_3A006498</name>
</gene>
<evidence type="ECO:0000313" key="2">
    <source>
        <dbReference type="Proteomes" id="UP000325440"/>
    </source>
</evidence>
<evidence type="ECO:0000313" key="1">
    <source>
        <dbReference type="EMBL" id="VVC37202.1"/>
    </source>
</evidence>